<gene>
    <name evidence="1" type="ORF">BHV79_04835</name>
</gene>
<evidence type="ECO:0000313" key="1">
    <source>
        <dbReference type="EMBL" id="OKZ37361.1"/>
    </source>
</evidence>
<dbReference type="Gene3D" id="3.40.1360.10">
    <property type="match status" value="1"/>
</dbReference>
<comment type="caution">
    <text evidence="1">The sequence shown here is derived from an EMBL/GenBank/DDBJ whole genome shotgun (WGS) entry which is preliminary data.</text>
</comment>
<protein>
    <submittedName>
        <fullName evidence="1">DNA primase</fullName>
    </submittedName>
</protein>
<dbReference type="CDD" id="cd01029">
    <property type="entry name" value="TOPRIM_primases"/>
    <property type="match status" value="1"/>
</dbReference>
<sequence>MAGGYEVRNSFFKGCIAPKDITHIRQQGEPRGKCLVFEGFMDYLSFLTLRMKNCPTMPDLDRQDYVILNSTVNVPKAIDVLYPYERIHCMLDNDETGYKATRAIELEYSYHVRDFSQNYRGYSDLNDYLCGRKQEQKNAASQVQEIKQKTEQR</sequence>
<organism evidence="1 2">
    <name type="scientific">Bacteroides uniformis</name>
    <dbReference type="NCBI Taxonomy" id="820"/>
    <lineage>
        <taxon>Bacteria</taxon>
        <taxon>Pseudomonadati</taxon>
        <taxon>Bacteroidota</taxon>
        <taxon>Bacteroidia</taxon>
        <taxon>Bacteroidales</taxon>
        <taxon>Bacteroidaceae</taxon>
        <taxon>Bacteroides</taxon>
    </lineage>
</organism>
<evidence type="ECO:0000313" key="2">
    <source>
        <dbReference type="Proteomes" id="UP000186549"/>
    </source>
</evidence>
<dbReference type="InterPro" id="IPR034154">
    <property type="entry name" value="TOPRIM_DnaG/twinkle"/>
</dbReference>
<feature type="non-terminal residue" evidence="1">
    <location>
        <position position="153"/>
    </location>
</feature>
<dbReference type="Pfam" id="PF13155">
    <property type="entry name" value="Toprim_2"/>
    <property type="match status" value="1"/>
</dbReference>
<reference evidence="1 2" key="1">
    <citation type="journal article" date="2016" name="Nat. Biotechnol.">
        <title>Measurement of bacterial replication rates in microbial communities.</title>
        <authorList>
            <person name="Brown C.T."/>
            <person name="Olm M.R."/>
            <person name="Thomas B.C."/>
            <person name="Banfield J.F."/>
        </authorList>
    </citation>
    <scope>NUCLEOTIDE SEQUENCE [LARGE SCALE GENOMIC DNA]</scope>
    <source>
        <strain evidence="1">45_41</strain>
    </source>
</reference>
<accession>A0A1Q6IBA1</accession>
<proteinExistence type="predicted"/>
<dbReference type="AlphaFoldDB" id="A0A1Q6IBA1"/>
<dbReference type="EMBL" id="MNQU01000117">
    <property type="protein sequence ID" value="OKZ37361.1"/>
    <property type="molecule type" value="Genomic_DNA"/>
</dbReference>
<name>A0A1Q6IBA1_BACUN</name>
<dbReference type="Proteomes" id="UP000186549">
    <property type="component" value="Unassembled WGS sequence"/>
</dbReference>